<dbReference type="Proteomes" id="UP000325577">
    <property type="component" value="Linkage Group LG18"/>
</dbReference>
<gene>
    <name evidence="2" type="ORF">F0562_031586</name>
</gene>
<dbReference type="AlphaFoldDB" id="A0A5J5AZ15"/>
<evidence type="ECO:0000313" key="3">
    <source>
        <dbReference type="Proteomes" id="UP000325577"/>
    </source>
</evidence>
<dbReference type="EMBL" id="CM018041">
    <property type="protein sequence ID" value="KAA8534221.1"/>
    <property type="molecule type" value="Genomic_DNA"/>
</dbReference>
<proteinExistence type="predicted"/>
<evidence type="ECO:0000313" key="2">
    <source>
        <dbReference type="EMBL" id="KAA8534221.1"/>
    </source>
</evidence>
<reference evidence="2 3" key="1">
    <citation type="submission" date="2019-09" db="EMBL/GenBank/DDBJ databases">
        <title>A chromosome-level genome assembly of the Chinese tupelo Nyssa sinensis.</title>
        <authorList>
            <person name="Yang X."/>
            <person name="Kang M."/>
            <person name="Yang Y."/>
            <person name="Xiong H."/>
            <person name="Wang M."/>
            <person name="Zhang Z."/>
            <person name="Wang Z."/>
            <person name="Wu H."/>
            <person name="Ma T."/>
            <person name="Liu J."/>
            <person name="Xi Z."/>
        </authorList>
    </citation>
    <scope>NUCLEOTIDE SEQUENCE [LARGE SCALE GENOMIC DNA]</scope>
    <source>
        <strain evidence="2">J267</strain>
        <tissue evidence="2">Leaf</tissue>
    </source>
</reference>
<protein>
    <submittedName>
        <fullName evidence="2">Uncharacterized protein</fullName>
    </submittedName>
</protein>
<evidence type="ECO:0000256" key="1">
    <source>
        <dbReference type="SAM" id="MobiDB-lite"/>
    </source>
</evidence>
<name>A0A5J5AZ15_9ASTE</name>
<accession>A0A5J5AZ15</accession>
<feature type="region of interest" description="Disordered" evidence="1">
    <location>
        <begin position="26"/>
        <end position="50"/>
    </location>
</feature>
<sequence>MGSAKEEKTDDIAVHKNARRRRLEAALPLLKNSSTPDPENTDFRSIVPPKPAAAPVAKPYLVGIEVKLTKSVTTKALPGADLEDGENNL</sequence>
<organism evidence="2 3">
    <name type="scientific">Nyssa sinensis</name>
    <dbReference type="NCBI Taxonomy" id="561372"/>
    <lineage>
        <taxon>Eukaryota</taxon>
        <taxon>Viridiplantae</taxon>
        <taxon>Streptophyta</taxon>
        <taxon>Embryophyta</taxon>
        <taxon>Tracheophyta</taxon>
        <taxon>Spermatophyta</taxon>
        <taxon>Magnoliopsida</taxon>
        <taxon>eudicotyledons</taxon>
        <taxon>Gunneridae</taxon>
        <taxon>Pentapetalae</taxon>
        <taxon>asterids</taxon>
        <taxon>Cornales</taxon>
        <taxon>Nyssaceae</taxon>
        <taxon>Nyssa</taxon>
    </lineage>
</organism>
<keyword evidence="3" id="KW-1185">Reference proteome</keyword>